<organism evidence="2 4">
    <name type="scientific">Pediococcus ethanolidurans</name>
    <dbReference type="NCBI Taxonomy" id="319653"/>
    <lineage>
        <taxon>Bacteria</taxon>
        <taxon>Bacillati</taxon>
        <taxon>Bacillota</taxon>
        <taxon>Bacilli</taxon>
        <taxon>Lactobacillales</taxon>
        <taxon>Lactobacillaceae</taxon>
        <taxon>Pediococcus</taxon>
    </lineage>
</organism>
<dbReference type="Proteomes" id="UP000051749">
    <property type="component" value="Unassembled WGS sequence"/>
</dbReference>
<dbReference type="PATRIC" id="fig|319653.3.peg.966"/>
<keyword evidence="5" id="KW-1185">Reference proteome</keyword>
<dbReference type="Proteomes" id="UP000182818">
    <property type="component" value="Unassembled WGS sequence"/>
</dbReference>
<evidence type="ECO:0000313" key="5">
    <source>
        <dbReference type="Proteomes" id="UP000182818"/>
    </source>
</evidence>
<sequence length="202" mass="22825">MKHVLVMGINSQIGQAFFKLCQQEKNDQLQFNFIEEEKDIPANELQKVQGIALQNAQQLAPLLQRTDILVINVTGWDIDYILDAVMDAIETHNIQLEKIVFRSVAGVNDEYPLEEIKAVTHDQDEFIKQQQYAGKLVDESEIPYTILRPTNMRNSDQLSYQLIEEGKTMKDAQDVSVDAIAQVLSKAISGNQFKNQSIGICG</sequence>
<protein>
    <submittedName>
        <fullName evidence="3">NADH(P)-binding</fullName>
    </submittedName>
</protein>
<dbReference type="OrthoDB" id="2282439at2"/>
<evidence type="ECO:0000313" key="2">
    <source>
        <dbReference type="EMBL" id="KRN81748.1"/>
    </source>
</evidence>
<dbReference type="GeneID" id="76044152"/>
<gene>
    <name evidence="2" type="ORF">IV87_GL000956</name>
    <name evidence="3" type="ORF">SAMN04487973_11933</name>
</gene>
<dbReference type="SUPFAM" id="SSF51735">
    <property type="entry name" value="NAD(P)-binding Rossmann-fold domains"/>
    <property type="match status" value="1"/>
</dbReference>
<name>A0A0R2K695_9LACO</name>
<evidence type="ECO:0000259" key="1">
    <source>
        <dbReference type="Pfam" id="PF13460"/>
    </source>
</evidence>
<dbReference type="STRING" id="319653.SAMN04487973_11933"/>
<dbReference type="Gene3D" id="3.40.50.720">
    <property type="entry name" value="NAD(P)-binding Rossmann-like Domain"/>
    <property type="match status" value="1"/>
</dbReference>
<reference evidence="3 5" key="2">
    <citation type="submission" date="2016-10" db="EMBL/GenBank/DDBJ databases">
        <authorList>
            <person name="Varghese N."/>
            <person name="Submissions S."/>
        </authorList>
    </citation>
    <scope>NUCLEOTIDE SEQUENCE [LARGE SCALE GENOMIC DNA]</scope>
    <source>
        <strain evidence="3 5">CGMCC 1.3889</strain>
    </source>
</reference>
<dbReference type="Pfam" id="PF13460">
    <property type="entry name" value="NAD_binding_10"/>
    <property type="match status" value="1"/>
</dbReference>
<evidence type="ECO:0000313" key="3">
    <source>
        <dbReference type="EMBL" id="SER82945.1"/>
    </source>
</evidence>
<comment type="caution">
    <text evidence="2">The sequence shown here is derived from an EMBL/GenBank/DDBJ whole genome shotgun (WGS) entry which is preliminary data.</text>
</comment>
<feature type="domain" description="NAD(P)-binding" evidence="1">
    <location>
        <begin position="10"/>
        <end position="188"/>
    </location>
</feature>
<dbReference type="RefSeq" id="WP_057807334.1">
    <property type="nucleotide sequence ID" value="NZ_BJYP01000036.1"/>
</dbReference>
<reference evidence="2 4" key="1">
    <citation type="journal article" date="2015" name="Genome Announc.">
        <title>Expanding the biotechnology potential of lactobacilli through comparative genomics of 213 strains and associated genera.</title>
        <authorList>
            <person name="Sun Z."/>
            <person name="Harris H.M."/>
            <person name="McCann A."/>
            <person name="Guo C."/>
            <person name="Argimon S."/>
            <person name="Zhang W."/>
            <person name="Yang X."/>
            <person name="Jeffery I.B."/>
            <person name="Cooney J.C."/>
            <person name="Kagawa T.F."/>
            <person name="Liu W."/>
            <person name="Song Y."/>
            <person name="Salvetti E."/>
            <person name="Wrobel A."/>
            <person name="Rasinkangas P."/>
            <person name="Parkhill J."/>
            <person name="Rea M.C."/>
            <person name="O'Sullivan O."/>
            <person name="Ritari J."/>
            <person name="Douillard F.P."/>
            <person name="Paul Ross R."/>
            <person name="Yang R."/>
            <person name="Briner A.E."/>
            <person name="Felis G.E."/>
            <person name="de Vos W.M."/>
            <person name="Barrangou R."/>
            <person name="Klaenhammer T.R."/>
            <person name="Caufield P.W."/>
            <person name="Cui Y."/>
            <person name="Zhang H."/>
            <person name="O'Toole P.W."/>
        </authorList>
    </citation>
    <scope>NUCLEOTIDE SEQUENCE [LARGE SCALE GENOMIC DNA]</scope>
    <source>
        <strain evidence="2 4">DSM 22301</strain>
    </source>
</reference>
<dbReference type="InterPro" id="IPR016040">
    <property type="entry name" value="NAD(P)-bd_dom"/>
</dbReference>
<dbReference type="InterPro" id="IPR036291">
    <property type="entry name" value="NAD(P)-bd_dom_sf"/>
</dbReference>
<proteinExistence type="predicted"/>
<dbReference type="AlphaFoldDB" id="A0A0R2K695"/>
<evidence type="ECO:0000313" key="4">
    <source>
        <dbReference type="Proteomes" id="UP000051749"/>
    </source>
</evidence>
<dbReference type="EMBL" id="FOGK01000019">
    <property type="protein sequence ID" value="SER82945.1"/>
    <property type="molecule type" value="Genomic_DNA"/>
</dbReference>
<accession>A0A0R2K695</accession>
<dbReference type="EMBL" id="JQBY01000020">
    <property type="protein sequence ID" value="KRN81748.1"/>
    <property type="molecule type" value="Genomic_DNA"/>
</dbReference>